<organism evidence="1">
    <name type="scientific">uncultured marine thaumarchaeote AD1000_100_C06</name>
    <dbReference type="NCBI Taxonomy" id="1455887"/>
    <lineage>
        <taxon>Archaea</taxon>
        <taxon>Nitrososphaerota</taxon>
        <taxon>environmental samples</taxon>
    </lineage>
</organism>
<dbReference type="InterPro" id="IPR036786">
    <property type="entry name" value="Ribosome_mat_SBDS_N_sf"/>
</dbReference>
<dbReference type="EMBL" id="KF900324">
    <property type="protein sequence ID" value="AIE90963.1"/>
    <property type="molecule type" value="Genomic_DNA"/>
</dbReference>
<name>A0A075FIK9_9ARCH</name>
<protein>
    <submittedName>
        <fullName evidence="1">Uncharacterized protein</fullName>
    </submittedName>
</protein>
<sequence length="57" mass="6836">MKLRNEKYIDERFSKKNVNSKFTVVRLSVSGEKFEIFVDPDHALRYKKENPMSTKKQ</sequence>
<accession>A0A075FIK9</accession>
<dbReference type="SUPFAM" id="SSF89895">
    <property type="entry name" value="FYSH domain"/>
    <property type="match status" value="1"/>
</dbReference>
<proteinExistence type="predicted"/>
<evidence type="ECO:0000313" key="1">
    <source>
        <dbReference type="EMBL" id="AIE90963.1"/>
    </source>
</evidence>
<dbReference type="AlphaFoldDB" id="A0A075FIK9"/>
<reference evidence="1" key="1">
    <citation type="journal article" date="2014" name="Genome Biol. Evol.">
        <title>Pangenome evidence for extensive interdomain horizontal transfer affecting lineage core and shell genes in uncultured planktonic thaumarchaeota and euryarchaeota.</title>
        <authorList>
            <person name="Deschamps P."/>
            <person name="Zivanovic Y."/>
            <person name="Moreira D."/>
            <person name="Rodriguez-Valera F."/>
            <person name="Lopez-Garcia P."/>
        </authorList>
    </citation>
    <scope>NUCLEOTIDE SEQUENCE</scope>
</reference>